<protein>
    <recommendedName>
        <fullName evidence="5">TFIIS central domain-containing protein</fullName>
    </recommendedName>
</protein>
<gene>
    <name evidence="6" type="ORF">SeLEV6574_g04444</name>
    <name evidence="7" type="ORF">SeMB42_g01753</name>
</gene>
<dbReference type="SMART" id="SM00510">
    <property type="entry name" value="TFS2M"/>
    <property type="match status" value="1"/>
</dbReference>
<dbReference type="GO" id="GO:0008270">
    <property type="term" value="F:zinc ion binding"/>
    <property type="evidence" value="ECO:0007669"/>
    <property type="project" value="UniProtKB-KW"/>
</dbReference>
<dbReference type="PANTHER" id="PTHR11477:SF0">
    <property type="entry name" value="IP08861P-RELATED"/>
    <property type="match status" value="1"/>
</dbReference>
<evidence type="ECO:0000256" key="2">
    <source>
        <dbReference type="ARBA" id="ARBA00022771"/>
    </source>
</evidence>
<evidence type="ECO:0000256" key="4">
    <source>
        <dbReference type="ARBA" id="ARBA00023242"/>
    </source>
</evidence>
<dbReference type="AlphaFoldDB" id="A0A507DJX3"/>
<dbReference type="SUPFAM" id="SSF46942">
    <property type="entry name" value="Elongation factor TFIIS domain 2"/>
    <property type="match status" value="1"/>
</dbReference>
<dbReference type="EMBL" id="QEAM01000178">
    <property type="protein sequence ID" value="TPX44522.1"/>
    <property type="molecule type" value="Genomic_DNA"/>
</dbReference>
<dbReference type="Proteomes" id="UP000317494">
    <property type="component" value="Unassembled WGS sequence"/>
</dbReference>
<dbReference type="EMBL" id="QEAN01000047">
    <property type="protein sequence ID" value="TPX51952.1"/>
    <property type="molecule type" value="Genomic_DNA"/>
</dbReference>
<dbReference type="GO" id="GO:0006351">
    <property type="term" value="P:DNA-templated transcription"/>
    <property type="evidence" value="ECO:0007669"/>
    <property type="project" value="InterPro"/>
</dbReference>
<evidence type="ECO:0000256" key="3">
    <source>
        <dbReference type="ARBA" id="ARBA00022833"/>
    </source>
</evidence>
<evidence type="ECO:0000313" key="9">
    <source>
        <dbReference type="Proteomes" id="UP000320475"/>
    </source>
</evidence>
<dbReference type="InterPro" id="IPR003618">
    <property type="entry name" value="TFIIS_cen_dom"/>
</dbReference>
<dbReference type="VEuPathDB" id="FungiDB:SeMB42_g01753"/>
<feature type="domain" description="TFIIS central" evidence="5">
    <location>
        <begin position="7"/>
        <end position="124"/>
    </location>
</feature>
<dbReference type="Pfam" id="PF07500">
    <property type="entry name" value="TFIIS_M"/>
    <property type="match status" value="1"/>
</dbReference>
<dbReference type="PROSITE" id="PS51321">
    <property type="entry name" value="TFIIS_CENTRAL"/>
    <property type="match status" value="1"/>
</dbReference>
<evidence type="ECO:0000313" key="8">
    <source>
        <dbReference type="Proteomes" id="UP000317494"/>
    </source>
</evidence>
<reference evidence="8 9" key="1">
    <citation type="journal article" date="2019" name="Sci. Rep.">
        <title>Comparative genomics of chytrid fungi reveal insights into the obligate biotrophic and pathogenic lifestyle of Synchytrium endobioticum.</title>
        <authorList>
            <person name="van de Vossenberg B.T.L.H."/>
            <person name="Warris S."/>
            <person name="Nguyen H.D.T."/>
            <person name="van Gent-Pelzer M.P.E."/>
            <person name="Joly D.L."/>
            <person name="van de Geest H.C."/>
            <person name="Bonants P.J.M."/>
            <person name="Smith D.S."/>
            <person name="Levesque C.A."/>
            <person name="van der Lee T.A.J."/>
        </authorList>
    </citation>
    <scope>NUCLEOTIDE SEQUENCE [LARGE SCALE GENOMIC DNA]</scope>
    <source>
        <strain evidence="6 9">LEV6574</strain>
        <strain evidence="7 8">MB42</strain>
    </source>
</reference>
<keyword evidence="2" id="KW-0863">Zinc-finger</keyword>
<dbReference type="GO" id="GO:0005634">
    <property type="term" value="C:nucleus"/>
    <property type="evidence" value="ECO:0007669"/>
    <property type="project" value="TreeGrafter"/>
</dbReference>
<dbReference type="Gene3D" id="1.10.472.30">
    <property type="entry name" value="Transcription elongation factor S-II, central domain"/>
    <property type="match status" value="1"/>
</dbReference>
<organism evidence="7 8">
    <name type="scientific">Synchytrium endobioticum</name>
    <dbReference type="NCBI Taxonomy" id="286115"/>
    <lineage>
        <taxon>Eukaryota</taxon>
        <taxon>Fungi</taxon>
        <taxon>Fungi incertae sedis</taxon>
        <taxon>Chytridiomycota</taxon>
        <taxon>Chytridiomycota incertae sedis</taxon>
        <taxon>Chytridiomycetes</taxon>
        <taxon>Synchytriales</taxon>
        <taxon>Synchytriaceae</taxon>
        <taxon>Synchytrium</taxon>
    </lineage>
</organism>
<proteinExistence type="predicted"/>
<keyword evidence="8" id="KW-1185">Reference proteome</keyword>
<dbReference type="Proteomes" id="UP000320475">
    <property type="component" value="Unassembled WGS sequence"/>
</dbReference>
<sequence>MPIDDVLRTRSRELLARSLNDGTAGRHPDRRMLTLSSELEAAIHAASAANPAPESAYKELVRSRAYNLKANMELRNGVLASQISPSRLASMTSAELANKNVKSLYDKIEAEVAKEIDISGQGLEPMSAADAESSLGHKAPMLLWSGGDADARIG</sequence>
<evidence type="ECO:0000256" key="1">
    <source>
        <dbReference type="ARBA" id="ARBA00022723"/>
    </source>
</evidence>
<dbReference type="PANTHER" id="PTHR11477">
    <property type="entry name" value="TRANSCRIPTION FACTOR S-II ZINC FINGER DOMAIN-CONTAINING PROTEIN"/>
    <property type="match status" value="1"/>
</dbReference>
<comment type="caution">
    <text evidence="7">The sequence shown here is derived from an EMBL/GenBank/DDBJ whole genome shotgun (WGS) entry which is preliminary data.</text>
</comment>
<keyword evidence="4" id="KW-0539">Nucleus</keyword>
<name>A0A507DJX3_9FUNG</name>
<keyword evidence="3" id="KW-0862">Zinc</keyword>
<dbReference type="InterPro" id="IPR036575">
    <property type="entry name" value="TFIIS_cen_dom_sf"/>
</dbReference>
<evidence type="ECO:0000313" key="7">
    <source>
        <dbReference type="EMBL" id="TPX51952.1"/>
    </source>
</evidence>
<evidence type="ECO:0000313" key="6">
    <source>
        <dbReference type="EMBL" id="TPX44522.1"/>
    </source>
</evidence>
<evidence type="ECO:0000259" key="5">
    <source>
        <dbReference type="PROSITE" id="PS51321"/>
    </source>
</evidence>
<accession>A0A507DJX3</accession>
<keyword evidence="1" id="KW-0479">Metal-binding</keyword>
<dbReference type="OrthoDB" id="79252at2759"/>